<dbReference type="OrthoDB" id="2523646at2759"/>
<sequence>MDRFSLLPPEILSSIFSYLHTDPPPPLSRRLLPYSRAARLHTVDIVTIKQLVGFVDMLKAIRGAGALVKCFCVGLRETTETVLAFGEGTGLNDLLSAALALMPAVREMQAVDWMSTSFVLSDNAAESLCRSLRSLRISVLLAQINSSDFITYRLALLSRYPTLRAVEIMVLPYDPGSTAAMQFDLFPAQDLDPQPLEMVQISHVESLTLGGPLCDQRVVNVLRAFRGLREVAMYDSFASQHIAPALAALDAASLRSLRLQRLVTTPPPVTLPFQDTDWSRFLHLRELIIGMPIASDSLFSACPTFTSLEELRFGATSNVTVAQARQVLMHRPASLRLLELSNVSGDVGAPITPATLPLVGSWLEAVRVAQADTSEPPVPHFPLLDWRLPAWTEGFTPSEVETLFPLAREVGVELRGSAISALLTTFLLERQIDVWQEQLDGTRTGEDVDDEAREVMCRREFWDALALRYKARLLGTGSVMQQLNGQAA</sequence>
<dbReference type="EMBL" id="PJQD01000029">
    <property type="protein sequence ID" value="POY74071.1"/>
    <property type="molecule type" value="Genomic_DNA"/>
</dbReference>
<proteinExistence type="predicted"/>
<reference evidence="1 2" key="1">
    <citation type="journal article" date="2018" name="Front. Microbiol.">
        <title>Prospects for Fungal Bioremediation of Acidic Radioactive Waste Sites: Characterization and Genome Sequence of Rhodotorula taiwanensis MD1149.</title>
        <authorList>
            <person name="Tkavc R."/>
            <person name="Matrosova V.Y."/>
            <person name="Grichenko O.E."/>
            <person name="Gostincar C."/>
            <person name="Volpe R.P."/>
            <person name="Klimenkova P."/>
            <person name="Gaidamakova E.K."/>
            <person name="Zhou C.E."/>
            <person name="Stewart B.J."/>
            <person name="Lyman M.G."/>
            <person name="Malfatti S.A."/>
            <person name="Rubinfeld B."/>
            <person name="Courtot M."/>
            <person name="Singh J."/>
            <person name="Dalgard C.L."/>
            <person name="Hamilton T."/>
            <person name="Frey K.G."/>
            <person name="Gunde-Cimerman N."/>
            <person name="Dugan L."/>
            <person name="Daly M.J."/>
        </authorList>
    </citation>
    <scope>NUCLEOTIDE SEQUENCE [LARGE SCALE GENOMIC DNA]</scope>
    <source>
        <strain evidence="1 2">MD1149</strain>
    </source>
</reference>
<keyword evidence="2" id="KW-1185">Reference proteome</keyword>
<name>A0A2S5BBG5_9BASI</name>
<protein>
    <recommendedName>
        <fullName evidence="3">F-box domain-containing protein</fullName>
    </recommendedName>
</protein>
<dbReference type="Proteomes" id="UP000237144">
    <property type="component" value="Unassembled WGS sequence"/>
</dbReference>
<organism evidence="1 2">
    <name type="scientific">Rhodotorula taiwanensis</name>
    <dbReference type="NCBI Taxonomy" id="741276"/>
    <lineage>
        <taxon>Eukaryota</taxon>
        <taxon>Fungi</taxon>
        <taxon>Dikarya</taxon>
        <taxon>Basidiomycota</taxon>
        <taxon>Pucciniomycotina</taxon>
        <taxon>Microbotryomycetes</taxon>
        <taxon>Sporidiobolales</taxon>
        <taxon>Sporidiobolaceae</taxon>
        <taxon>Rhodotorula</taxon>
    </lineage>
</organism>
<accession>A0A2S5BBG5</accession>
<evidence type="ECO:0000313" key="1">
    <source>
        <dbReference type="EMBL" id="POY74071.1"/>
    </source>
</evidence>
<gene>
    <name evidence="1" type="ORF">BMF94_2883</name>
</gene>
<comment type="caution">
    <text evidence="1">The sequence shown here is derived from an EMBL/GenBank/DDBJ whole genome shotgun (WGS) entry which is preliminary data.</text>
</comment>
<dbReference type="InterPro" id="IPR032675">
    <property type="entry name" value="LRR_dom_sf"/>
</dbReference>
<dbReference type="AlphaFoldDB" id="A0A2S5BBG5"/>
<dbReference type="Gene3D" id="3.80.10.10">
    <property type="entry name" value="Ribonuclease Inhibitor"/>
    <property type="match status" value="1"/>
</dbReference>
<evidence type="ECO:0008006" key="3">
    <source>
        <dbReference type="Google" id="ProtNLM"/>
    </source>
</evidence>
<evidence type="ECO:0000313" key="2">
    <source>
        <dbReference type="Proteomes" id="UP000237144"/>
    </source>
</evidence>